<feature type="domain" description="Histidine kinase" evidence="5">
    <location>
        <begin position="308"/>
        <end position="514"/>
    </location>
</feature>
<dbReference type="CDD" id="cd00082">
    <property type="entry name" value="HisKA"/>
    <property type="match status" value="1"/>
</dbReference>
<dbReference type="SMART" id="SM00387">
    <property type="entry name" value="HATPase_c"/>
    <property type="match status" value="1"/>
</dbReference>
<sequence>MSPSQSWTPSRIYNLYRITIATVLLTLFYVSEQRLIGQYMPALFEGTVSGYLLLTLVSSAMDYSERLRKPGFAQPLALVIDVLVLGLVVHANGGLEGGLAVLLLVNVAAGNILLRGRMGFLIAALATLTVMFEQFYFATQTGDKDPFQLTEAGLLGIAFFMVSLIIQQIAERLERSESIAASQRVAIERLEALNRQIVARMRTGVMVFNNEHRILQSNPSADGFFAIPMVGQHLPAALVERHQHWRQAPHMAQSPLRVSRQSPQVSARFADLDTGHEDLTLVFLEDTARVAQEAQQMNLASLGRLSATLAHEIRNPLSAISHATELLDEDMEKPEDSHLLGIIRNHVKRVNGIISDVLDLSRRPRSQAARFDVAPVLEEVTASWHQRGIPRERLRLQHRDEGLEVRFDRSQLIQVVDNLIGNAFDHGGADCRVTVAYGRHPQTRLPWISVADNGDGIPEDAAAHLFEPFYTTSDGGNGLGLYVCRQLCQANQATLDYEDAQPGARFVLTCAHPDRQFQ</sequence>
<evidence type="ECO:0000256" key="4">
    <source>
        <dbReference type="SAM" id="Phobius"/>
    </source>
</evidence>
<dbReference type="PANTHER" id="PTHR43065:SF52">
    <property type="entry name" value="SENSOR PROTEIN KINASE PILS"/>
    <property type="match status" value="1"/>
</dbReference>
<keyword evidence="4" id="KW-0472">Membrane</keyword>
<feature type="transmembrane region" description="Helical" evidence="4">
    <location>
        <begin position="12"/>
        <end position="30"/>
    </location>
</feature>
<evidence type="ECO:0000259" key="5">
    <source>
        <dbReference type="PROSITE" id="PS50109"/>
    </source>
</evidence>
<dbReference type="Gene3D" id="3.30.565.10">
    <property type="entry name" value="Histidine kinase-like ATPase, C-terminal domain"/>
    <property type="match status" value="1"/>
</dbReference>
<dbReference type="Pfam" id="PF00512">
    <property type="entry name" value="HisKA"/>
    <property type="match status" value="1"/>
</dbReference>
<keyword evidence="7" id="KW-1185">Reference proteome</keyword>
<organism evidence="6 7">
    <name type="scientific">Alloalcanivorax venustensis ISO4</name>
    <dbReference type="NCBI Taxonomy" id="1177184"/>
    <lineage>
        <taxon>Bacteria</taxon>
        <taxon>Pseudomonadati</taxon>
        <taxon>Pseudomonadota</taxon>
        <taxon>Gammaproteobacteria</taxon>
        <taxon>Oceanospirillales</taxon>
        <taxon>Alcanivoracaceae</taxon>
        <taxon>Alloalcanivorax</taxon>
    </lineage>
</organism>
<evidence type="ECO:0000256" key="1">
    <source>
        <dbReference type="ARBA" id="ARBA00000085"/>
    </source>
</evidence>
<keyword evidence="6" id="KW-0418">Kinase</keyword>
<dbReference type="RefSeq" id="WP_194856320.1">
    <property type="nucleotide sequence ID" value="NZ_ARXR01000020.1"/>
</dbReference>
<dbReference type="GO" id="GO:0016301">
    <property type="term" value="F:kinase activity"/>
    <property type="evidence" value="ECO:0007669"/>
    <property type="project" value="UniProtKB-KW"/>
</dbReference>
<dbReference type="PANTHER" id="PTHR43065">
    <property type="entry name" value="SENSOR HISTIDINE KINASE"/>
    <property type="match status" value="1"/>
</dbReference>
<dbReference type="CDD" id="cd00075">
    <property type="entry name" value="HATPase"/>
    <property type="match status" value="1"/>
</dbReference>
<evidence type="ECO:0000313" key="6">
    <source>
        <dbReference type="EMBL" id="MBF5053677.1"/>
    </source>
</evidence>
<protein>
    <recommendedName>
        <fullName evidence="2">histidine kinase</fullName>
        <ecNumber evidence="2">2.7.13.3</ecNumber>
    </recommendedName>
</protein>
<keyword evidence="4" id="KW-1133">Transmembrane helix</keyword>
<dbReference type="Pfam" id="PF02518">
    <property type="entry name" value="HATPase_c"/>
    <property type="match status" value="1"/>
</dbReference>
<dbReference type="InterPro" id="IPR036890">
    <property type="entry name" value="HATPase_C_sf"/>
</dbReference>
<dbReference type="SUPFAM" id="SSF47384">
    <property type="entry name" value="Homodimeric domain of signal transducing histidine kinase"/>
    <property type="match status" value="1"/>
</dbReference>
<feature type="transmembrane region" description="Helical" evidence="4">
    <location>
        <begin position="97"/>
        <end position="114"/>
    </location>
</feature>
<dbReference type="InterPro" id="IPR004358">
    <property type="entry name" value="Sig_transdc_His_kin-like_C"/>
</dbReference>
<dbReference type="SUPFAM" id="SSF55874">
    <property type="entry name" value="ATPase domain of HSP90 chaperone/DNA topoisomerase II/histidine kinase"/>
    <property type="match status" value="1"/>
</dbReference>
<feature type="transmembrane region" description="Helical" evidence="4">
    <location>
        <begin position="119"/>
        <end position="137"/>
    </location>
</feature>
<evidence type="ECO:0000313" key="7">
    <source>
        <dbReference type="Proteomes" id="UP000644441"/>
    </source>
</evidence>
<dbReference type="EMBL" id="ARXR01000020">
    <property type="protein sequence ID" value="MBF5053677.1"/>
    <property type="molecule type" value="Genomic_DNA"/>
</dbReference>
<comment type="caution">
    <text evidence="6">The sequence shown here is derived from an EMBL/GenBank/DDBJ whole genome shotgun (WGS) entry which is preliminary data.</text>
</comment>
<accession>A0ABS0AJ95</accession>
<dbReference type="SMART" id="SM00388">
    <property type="entry name" value="HisKA"/>
    <property type="match status" value="1"/>
</dbReference>
<name>A0ABS0AJ95_9GAMM</name>
<keyword evidence="3" id="KW-0597">Phosphoprotein</keyword>
<dbReference type="EC" id="2.7.13.3" evidence="2"/>
<dbReference type="PRINTS" id="PR00344">
    <property type="entry name" value="BCTRLSENSOR"/>
</dbReference>
<keyword evidence="6" id="KW-0808">Transferase</keyword>
<reference evidence="6 7" key="1">
    <citation type="submission" date="2012-09" db="EMBL/GenBank/DDBJ databases">
        <title>Genome Sequence of alkane-degrading Bacterium Alcanivorax venustensis ISO4.</title>
        <authorList>
            <person name="Lai Q."/>
            <person name="Shao Z."/>
        </authorList>
    </citation>
    <scope>NUCLEOTIDE SEQUENCE [LARGE SCALE GENOMIC DNA]</scope>
    <source>
        <strain evidence="6 7">ISO4</strain>
    </source>
</reference>
<keyword evidence="4" id="KW-0812">Transmembrane</keyword>
<evidence type="ECO:0000256" key="2">
    <source>
        <dbReference type="ARBA" id="ARBA00012438"/>
    </source>
</evidence>
<feature type="transmembrane region" description="Helical" evidence="4">
    <location>
        <begin position="72"/>
        <end position="91"/>
    </location>
</feature>
<proteinExistence type="predicted"/>
<dbReference type="InterPro" id="IPR005467">
    <property type="entry name" value="His_kinase_dom"/>
</dbReference>
<gene>
    <name evidence="6" type="ORF">ISO4_02279</name>
</gene>
<dbReference type="Proteomes" id="UP000644441">
    <property type="component" value="Unassembled WGS sequence"/>
</dbReference>
<comment type="catalytic activity">
    <reaction evidence="1">
        <text>ATP + protein L-histidine = ADP + protein N-phospho-L-histidine.</text>
        <dbReference type="EC" id="2.7.13.3"/>
    </reaction>
</comment>
<feature type="transmembrane region" description="Helical" evidence="4">
    <location>
        <begin position="42"/>
        <end position="60"/>
    </location>
</feature>
<dbReference type="Gene3D" id="1.10.287.130">
    <property type="match status" value="1"/>
</dbReference>
<dbReference type="PROSITE" id="PS50109">
    <property type="entry name" value="HIS_KIN"/>
    <property type="match status" value="1"/>
</dbReference>
<dbReference type="Pfam" id="PF25323">
    <property type="entry name" value="6TM_PilS"/>
    <property type="match status" value="1"/>
</dbReference>
<dbReference type="InterPro" id="IPR003594">
    <property type="entry name" value="HATPase_dom"/>
</dbReference>
<evidence type="ECO:0000256" key="3">
    <source>
        <dbReference type="ARBA" id="ARBA00022553"/>
    </source>
</evidence>
<dbReference type="InterPro" id="IPR036097">
    <property type="entry name" value="HisK_dim/P_sf"/>
</dbReference>
<feature type="transmembrane region" description="Helical" evidence="4">
    <location>
        <begin position="149"/>
        <end position="166"/>
    </location>
</feature>
<dbReference type="InterPro" id="IPR003661">
    <property type="entry name" value="HisK_dim/P_dom"/>
</dbReference>